<accession>A0A060BY02</accession>
<sequence length="142" mass="16396">MWQWFQQLFGAAIPVSSRLAATTGQVMIRLADLCPNWPYTWPGQTKWLAQVKAVIEDKIASGRTNYYGYEIWNERHGTWAESNGDFYTLCWKPTYDLIRSLDPDAKIIGPSDSYYRSDRLKEFLTYCKNNDCCLILSAGMNC</sequence>
<reference evidence="1" key="1">
    <citation type="journal article" date="2013" name="Environ. Microbiol.">
        <title>Seasonally variable intestinal metagenomes of the red palm weevil (Rhynchophorus ferrugineus).</title>
        <authorList>
            <person name="Jia S."/>
            <person name="Zhang X."/>
            <person name="Zhang G."/>
            <person name="Yin A."/>
            <person name="Zhang S."/>
            <person name="Li F."/>
            <person name="Wang L."/>
            <person name="Zhao D."/>
            <person name="Yun Q."/>
            <person name="Tala"/>
            <person name="Wang J."/>
            <person name="Sun G."/>
            <person name="Baabdullah M."/>
            <person name="Yu X."/>
            <person name="Hu S."/>
            <person name="Al-Mssallem I.S."/>
            <person name="Yu J."/>
        </authorList>
    </citation>
    <scope>NUCLEOTIDE SEQUENCE</scope>
</reference>
<name>A0A060BY02_9GAMM</name>
<dbReference type="EMBL" id="KF118419">
    <property type="protein sequence ID" value="AIA85680.1"/>
    <property type="molecule type" value="Genomic_DNA"/>
</dbReference>
<dbReference type="InterPro" id="IPR017853">
    <property type="entry name" value="GH"/>
</dbReference>
<dbReference type="AlphaFoldDB" id="A0A060BY02"/>
<dbReference type="SUPFAM" id="SSF51445">
    <property type="entry name" value="(Trans)glycosidases"/>
    <property type="match status" value="1"/>
</dbReference>
<proteinExistence type="predicted"/>
<dbReference type="Gene3D" id="3.20.20.80">
    <property type="entry name" value="Glycosidases"/>
    <property type="match status" value="1"/>
</dbReference>
<organism evidence="1">
    <name type="scientific">uncultured Teredinibacter sp</name>
    <dbReference type="NCBI Taxonomy" id="1434395"/>
    <lineage>
        <taxon>Bacteria</taxon>
        <taxon>Pseudomonadati</taxon>
        <taxon>Pseudomonadota</taxon>
        <taxon>Gammaproteobacteria</taxon>
        <taxon>Cellvibrionales</taxon>
        <taxon>Cellvibrionaceae</taxon>
        <taxon>Teredinibacter</taxon>
        <taxon>environmental samples</taxon>
    </lineage>
</organism>
<evidence type="ECO:0000313" key="1">
    <source>
        <dbReference type="EMBL" id="AIA85680.1"/>
    </source>
</evidence>
<protein>
    <submittedName>
        <fullName evidence="1">CAZy families GH39 protein</fullName>
    </submittedName>
</protein>